<evidence type="ECO:0000313" key="9">
    <source>
        <dbReference type="Proteomes" id="UP000248916"/>
    </source>
</evidence>
<dbReference type="AlphaFoldDB" id="A0A2W7MYA3"/>
<dbReference type="InterPro" id="IPR002327">
    <property type="entry name" value="Cyt_c_1A/1B"/>
</dbReference>
<dbReference type="RefSeq" id="WP_111538565.1">
    <property type="nucleotide sequence ID" value="NZ_QKZL01000022.1"/>
</dbReference>
<dbReference type="PRINTS" id="PR00604">
    <property type="entry name" value="CYTCHRMECIAB"/>
</dbReference>
<keyword evidence="9" id="KW-1185">Reference proteome</keyword>
<organism evidence="8 9">
    <name type="scientific">Palleronia aestuarii</name>
    <dbReference type="NCBI Taxonomy" id="568105"/>
    <lineage>
        <taxon>Bacteria</taxon>
        <taxon>Pseudomonadati</taxon>
        <taxon>Pseudomonadota</taxon>
        <taxon>Alphaproteobacteria</taxon>
        <taxon>Rhodobacterales</taxon>
        <taxon>Roseobacteraceae</taxon>
        <taxon>Palleronia</taxon>
    </lineage>
</organism>
<proteinExistence type="predicted"/>
<dbReference type="Proteomes" id="UP000248916">
    <property type="component" value="Unassembled WGS sequence"/>
</dbReference>
<accession>A0A2W7MYA3</accession>
<dbReference type="Pfam" id="PF00034">
    <property type="entry name" value="Cytochrom_C"/>
    <property type="match status" value="1"/>
</dbReference>
<dbReference type="EMBL" id="QKZL01000022">
    <property type="protein sequence ID" value="PZX12810.1"/>
    <property type="molecule type" value="Genomic_DNA"/>
</dbReference>
<dbReference type="Gene3D" id="1.10.760.10">
    <property type="entry name" value="Cytochrome c-like domain"/>
    <property type="match status" value="2"/>
</dbReference>
<evidence type="ECO:0000256" key="5">
    <source>
        <dbReference type="ARBA" id="ARBA00023004"/>
    </source>
</evidence>
<keyword evidence="2 6" id="KW-0349">Heme</keyword>
<dbReference type="GO" id="GO:0046872">
    <property type="term" value="F:metal ion binding"/>
    <property type="evidence" value="ECO:0007669"/>
    <property type="project" value="UniProtKB-KW"/>
</dbReference>
<feature type="domain" description="Cytochrome c" evidence="7">
    <location>
        <begin position="346"/>
        <end position="449"/>
    </location>
</feature>
<protein>
    <submittedName>
        <fullName evidence="8">Cytochrome c</fullName>
    </submittedName>
</protein>
<dbReference type="GO" id="GO:0020037">
    <property type="term" value="F:heme binding"/>
    <property type="evidence" value="ECO:0007669"/>
    <property type="project" value="InterPro"/>
</dbReference>
<dbReference type="PANTHER" id="PTHR11961">
    <property type="entry name" value="CYTOCHROME C"/>
    <property type="match status" value="1"/>
</dbReference>
<evidence type="ECO:0000256" key="1">
    <source>
        <dbReference type="ARBA" id="ARBA00022448"/>
    </source>
</evidence>
<dbReference type="PROSITE" id="PS51007">
    <property type="entry name" value="CYTC"/>
    <property type="match status" value="2"/>
</dbReference>
<keyword evidence="1" id="KW-0813">Transport</keyword>
<dbReference type="InterPro" id="IPR009056">
    <property type="entry name" value="Cyt_c-like_dom"/>
</dbReference>
<dbReference type="Pfam" id="PF13442">
    <property type="entry name" value="Cytochrome_CBB3"/>
    <property type="match status" value="1"/>
</dbReference>
<gene>
    <name evidence="8" type="ORF">LX81_03517</name>
</gene>
<keyword evidence="4" id="KW-0249">Electron transport</keyword>
<evidence type="ECO:0000256" key="2">
    <source>
        <dbReference type="ARBA" id="ARBA00022617"/>
    </source>
</evidence>
<name>A0A2W7MYA3_9RHOB</name>
<evidence type="ECO:0000259" key="7">
    <source>
        <dbReference type="PROSITE" id="PS51007"/>
    </source>
</evidence>
<reference evidence="8 9" key="1">
    <citation type="submission" date="2018-06" db="EMBL/GenBank/DDBJ databases">
        <title>Genomic Encyclopedia of Archaeal and Bacterial Type Strains, Phase II (KMG-II): from individual species to whole genera.</title>
        <authorList>
            <person name="Goeker M."/>
        </authorList>
    </citation>
    <scope>NUCLEOTIDE SEQUENCE [LARGE SCALE GENOMIC DNA]</scope>
    <source>
        <strain evidence="8 9">DSM 22009</strain>
    </source>
</reference>
<keyword evidence="5 6" id="KW-0408">Iron</keyword>
<evidence type="ECO:0000313" key="8">
    <source>
        <dbReference type="EMBL" id="PZX12810.1"/>
    </source>
</evidence>
<feature type="domain" description="Cytochrome c" evidence="7">
    <location>
        <begin position="128"/>
        <end position="216"/>
    </location>
</feature>
<evidence type="ECO:0000256" key="4">
    <source>
        <dbReference type="ARBA" id="ARBA00022982"/>
    </source>
</evidence>
<dbReference type="InterPro" id="IPR036909">
    <property type="entry name" value="Cyt_c-like_dom_sf"/>
</dbReference>
<evidence type="ECO:0000256" key="3">
    <source>
        <dbReference type="ARBA" id="ARBA00022723"/>
    </source>
</evidence>
<dbReference type="OrthoDB" id="9779283at2"/>
<sequence length="450" mass="47813">MSKSLETVKILVPALTGTAALLALSVVTADHMVHRPSNDVRPEPGIPVAVNGAKPEEVAPEAPSYAGLATPANAQEASGTNAPADDIEGTILSRDGGFGLGREALLDEIAAWDIDIRPDGQGLPEGSGDVWTGEEVWVENCAMCHGDFGEAVGRWPVIAGGWDTLARKDPVKTVGSYWPYLSTVYDYIHRAMPFGNAQSLEPDQVYALTAYILYLNNIVEDDFVLSKETFADVEMPNTDGFFMDDRAETELEQWRTEPCMEACKDAVEITMHAAVLDVTPGTDEKAVDEAASAPAEAVSDTDMAAEGNATSLEVAEADAETVSEEGVAATSDTEAAPDEVAALDPELVEAGEGVFRKCQACHAVGEGASNKVGPQLNGVVGRTMGDAEGFKYSSALQEANSEGRIWNEETLAAFLEDPRGYLPGNKMSFRGLPKVEDREAIIAFLASHGD</sequence>
<evidence type="ECO:0000256" key="6">
    <source>
        <dbReference type="PROSITE-ProRule" id="PRU00433"/>
    </source>
</evidence>
<keyword evidence="3 6" id="KW-0479">Metal-binding</keyword>
<dbReference type="GO" id="GO:0009055">
    <property type="term" value="F:electron transfer activity"/>
    <property type="evidence" value="ECO:0007669"/>
    <property type="project" value="InterPro"/>
</dbReference>
<dbReference type="SUPFAM" id="SSF46626">
    <property type="entry name" value="Cytochrome c"/>
    <property type="match status" value="2"/>
</dbReference>
<comment type="caution">
    <text evidence="8">The sequence shown here is derived from an EMBL/GenBank/DDBJ whole genome shotgun (WGS) entry which is preliminary data.</text>
</comment>